<evidence type="ECO:0000256" key="4">
    <source>
        <dbReference type="ARBA" id="ARBA00022989"/>
    </source>
</evidence>
<dbReference type="Pfam" id="PF01490">
    <property type="entry name" value="Aa_trans"/>
    <property type="match status" value="1"/>
</dbReference>
<feature type="transmembrane region" description="Helical" evidence="7">
    <location>
        <begin position="309"/>
        <end position="328"/>
    </location>
</feature>
<feature type="transmembrane region" description="Helical" evidence="7">
    <location>
        <begin position="185"/>
        <end position="208"/>
    </location>
</feature>
<feature type="region of interest" description="Disordered" evidence="6">
    <location>
        <begin position="1"/>
        <end position="24"/>
    </location>
</feature>
<dbReference type="PANTHER" id="PTHR22950:SF461">
    <property type="entry name" value="AMINO ACID TRANSPORTER TRANSMEMBRANE DOMAIN-CONTAINING PROTEIN"/>
    <property type="match status" value="1"/>
</dbReference>
<name>A0A316YSP8_9BASI</name>
<accession>A0A316YSP8</accession>
<proteinExistence type="inferred from homology"/>
<evidence type="ECO:0000256" key="3">
    <source>
        <dbReference type="ARBA" id="ARBA00022692"/>
    </source>
</evidence>
<gene>
    <name evidence="9" type="ORF">FA10DRAFT_260766</name>
</gene>
<feature type="transmembrane region" description="Helical" evidence="7">
    <location>
        <begin position="159"/>
        <end position="178"/>
    </location>
</feature>
<dbReference type="InterPro" id="IPR013057">
    <property type="entry name" value="AA_transpt_TM"/>
</dbReference>
<dbReference type="AlphaFoldDB" id="A0A316YSP8"/>
<evidence type="ECO:0000313" key="10">
    <source>
        <dbReference type="Proteomes" id="UP000245768"/>
    </source>
</evidence>
<dbReference type="GeneID" id="37041955"/>
<dbReference type="RefSeq" id="XP_025378241.1">
    <property type="nucleotide sequence ID" value="XM_025520039.1"/>
</dbReference>
<feature type="transmembrane region" description="Helical" evidence="7">
    <location>
        <begin position="268"/>
        <end position="289"/>
    </location>
</feature>
<dbReference type="STRING" id="215250.A0A316YSP8"/>
<reference evidence="9 10" key="1">
    <citation type="journal article" date="2018" name="Mol. Biol. Evol.">
        <title>Broad Genomic Sampling Reveals a Smut Pathogenic Ancestry of the Fungal Clade Ustilaginomycotina.</title>
        <authorList>
            <person name="Kijpornyongpan T."/>
            <person name="Mondo S.J."/>
            <person name="Barry K."/>
            <person name="Sandor L."/>
            <person name="Lee J."/>
            <person name="Lipzen A."/>
            <person name="Pangilinan J."/>
            <person name="LaButti K."/>
            <person name="Hainaut M."/>
            <person name="Henrissat B."/>
            <person name="Grigoriev I.V."/>
            <person name="Spatafora J.W."/>
            <person name="Aime M.C."/>
        </authorList>
    </citation>
    <scope>NUCLEOTIDE SEQUENCE [LARGE SCALE GENOMIC DNA]</scope>
    <source>
        <strain evidence="9 10">MCA 4198</strain>
    </source>
</reference>
<keyword evidence="10" id="KW-1185">Reference proteome</keyword>
<dbReference type="OrthoDB" id="40134at2759"/>
<feature type="transmembrane region" description="Helical" evidence="7">
    <location>
        <begin position="414"/>
        <end position="435"/>
    </location>
</feature>
<feature type="transmembrane region" description="Helical" evidence="7">
    <location>
        <begin position="127"/>
        <end position="147"/>
    </location>
</feature>
<dbReference type="PANTHER" id="PTHR22950">
    <property type="entry name" value="AMINO ACID TRANSPORTER"/>
    <property type="match status" value="1"/>
</dbReference>
<feature type="transmembrane region" description="Helical" evidence="7">
    <location>
        <begin position="238"/>
        <end position="256"/>
    </location>
</feature>
<dbReference type="GO" id="GO:0016020">
    <property type="term" value="C:membrane"/>
    <property type="evidence" value="ECO:0007669"/>
    <property type="project" value="UniProtKB-SubCell"/>
</dbReference>
<dbReference type="GO" id="GO:0015179">
    <property type="term" value="F:L-amino acid transmembrane transporter activity"/>
    <property type="evidence" value="ECO:0007669"/>
    <property type="project" value="TreeGrafter"/>
</dbReference>
<evidence type="ECO:0000256" key="1">
    <source>
        <dbReference type="ARBA" id="ARBA00004141"/>
    </source>
</evidence>
<evidence type="ECO:0000259" key="8">
    <source>
        <dbReference type="Pfam" id="PF01490"/>
    </source>
</evidence>
<evidence type="ECO:0000256" key="6">
    <source>
        <dbReference type="SAM" id="MobiDB-lite"/>
    </source>
</evidence>
<sequence>MSKHSSTEDVEMPGQKAEANVSDYPETPEEDVFVDADVGPDFHGLSWQGAAVLICKSQFGLGVLGIPGTFATLGIVPGLISLLIISAITTFAGLEMGRFRQAHRTVHSIGDAGQLIFGPMGREVLGFFYWLYNALIIGAAMVTFSIALNTLTDHAACSIVWMTVAAAITIVVCTICRTMKYVAPFGWLGMGCLFVAVWLTAIACLAQSRPHKAPSQGPYDLGFQAFATPSFGDAMNAVATHVLSLAGTATFIPIHAEMRRTSDYRKALWAGQGFVVINYTLVGIVIYAKVGQYVASPAIGSAGPTVEKIGYGIALVGLMVSCLFEAHISAKYSFVRILRGTRHLQEGTMVHWLVWFFSILVAVIVGFLIAAGVPFFGDLLGLLGSLFGVLWAMVVPGMTYLYDRDALRRVPRTWREILIALMMLSGFFVIVGGTYGSVSAIKADYDTGSLKSAFVC</sequence>
<dbReference type="Gene3D" id="1.20.1740.10">
    <property type="entry name" value="Amino acid/polyamine transporter I"/>
    <property type="match status" value="1"/>
</dbReference>
<evidence type="ECO:0000256" key="2">
    <source>
        <dbReference type="ARBA" id="ARBA00008066"/>
    </source>
</evidence>
<feature type="domain" description="Amino acid transporter transmembrane" evidence="8">
    <location>
        <begin position="44"/>
        <end position="438"/>
    </location>
</feature>
<organism evidence="9 10">
    <name type="scientific">Acaromyces ingoldii</name>
    <dbReference type="NCBI Taxonomy" id="215250"/>
    <lineage>
        <taxon>Eukaryota</taxon>
        <taxon>Fungi</taxon>
        <taxon>Dikarya</taxon>
        <taxon>Basidiomycota</taxon>
        <taxon>Ustilaginomycotina</taxon>
        <taxon>Exobasidiomycetes</taxon>
        <taxon>Exobasidiales</taxon>
        <taxon>Cryptobasidiaceae</taxon>
        <taxon>Acaromyces</taxon>
    </lineage>
</organism>
<evidence type="ECO:0000256" key="7">
    <source>
        <dbReference type="SAM" id="Phobius"/>
    </source>
</evidence>
<feature type="transmembrane region" description="Helical" evidence="7">
    <location>
        <begin position="349"/>
        <end position="373"/>
    </location>
</feature>
<comment type="subcellular location">
    <subcellularLocation>
        <location evidence="1">Membrane</location>
        <topology evidence="1">Multi-pass membrane protein</topology>
    </subcellularLocation>
</comment>
<protein>
    <recommendedName>
        <fullName evidence="8">Amino acid transporter transmembrane domain-containing protein</fullName>
    </recommendedName>
</protein>
<feature type="transmembrane region" description="Helical" evidence="7">
    <location>
        <begin position="70"/>
        <end position="94"/>
    </location>
</feature>
<keyword evidence="5 7" id="KW-0472">Membrane</keyword>
<dbReference type="EMBL" id="KZ819636">
    <property type="protein sequence ID" value="PWN91043.1"/>
    <property type="molecule type" value="Genomic_DNA"/>
</dbReference>
<dbReference type="InParanoid" id="A0A316YSP8"/>
<comment type="similarity">
    <text evidence="2">Belongs to the amino acid/polyamine transporter 2 family.</text>
</comment>
<feature type="transmembrane region" description="Helical" evidence="7">
    <location>
        <begin position="379"/>
        <end position="402"/>
    </location>
</feature>
<evidence type="ECO:0000256" key="5">
    <source>
        <dbReference type="ARBA" id="ARBA00023136"/>
    </source>
</evidence>
<keyword evidence="4 7" id="KW-1133">Transmembrane helix</keyword>
<keyword evidence="3 7" id="KW-0812">Transmembrane</keyword>
<dbReference type="Proteomes" id="UP000245768">
    <property type="component" value="Unassembled WGS sequence"/>
</dbReference>
<evidence type="ECO:0000313" key="9">
    <source>
        <dbReference type="EMBL" id="PWN91043.1"/>
    </source>
</evidence>